<dbReference type="PROSITE" id="PS50883">
    <property type="entry name" value="EAL"/>
    <property type="match status" value="1"/>
</dbReference>
<dbReference type="InterPro" id="IPR035919">
    <property type="entry name" value="EAL_sf"/>
</dbReference>
<dbReference type="GO" id="GO:0000160">
    <property type="term" value="P:phosphorelay signal transduction system"/>
    <property type="evidence" value="ECO:0007669"/>
    <property type="project" value="InterPro"/>
</dbReference>
<evidence type="ECO:0000259" key="5">
    <source>
        <dbReference type="PROSITE" id="PS50887"/>
    </source>
</evidence>
<dbReference type="SMART" id="SM00267">
    <property type="entry name" value="GGDEF"/>
    <property type="match status" value="1"/>
</dbReference>
<protein>
    <submittedName>
        <fullName evidence="6">EAL domain-containing protein</fullName>
    </submittedName>
</protein>
<dbReference type="SUPFAM" id="SSF55785">
    <property type="entry name" value="PYP-like sensor domain (PAS domain)"/>
    <property type="match status" value="1"/>
</dbReference>
<dbReference type="InterPro" id="IPR029787">
    <property type="entry name" value="Nucleotide_cyclase"/>
</dbReference>
<dbReference type="NCBIfam" id="TIGR00254">
    <property type="entry name" value="GGDEF"/>
    <property type="match status" value="1"/>
</dbReference>
<evidence type="ECO:0000256" key="2">
    <source>
        <dbReference type="SAM" id="Coils"/>
    </source>
</evidence>
<dbReference type="SUPFAM" id="SSF52172">
    <property type="entry name" value="CheY-like"/>
    <property type="match status" value="1"/>
</dbReference>
<keyword evidence="7" id="KW-1185">Reference proteome</keyword>
<evidence type="ECO:0000259" key="3">
    <source>
        <dbReference type="PROSITE" id="PS50110"/>
    </source>
</evidence>
<dbReference type="SUPFAM" id="SSF141868">
    <property type="entry name" value="EAL domain-like"/>
    <property type="match status" value="1"/>
</dbReference>
<dbReference type="InterPro" id="IPR035965">
    <property type="entry name" value="PAS-like_dom_sf"/>
</dbReference>
<keyword evidence="1" id="KW-0597">Phosphoprotein</keyword>
<dbReference type="CDD" id="cd01948">
    <property type="entry name" value="EAL"/>
    <property type="match status" value="1"/>
</dbReference>
<dbReference type="InterPro" id="IPR001789">
    <property type="entry name" value="Sig_transdc_resp-reg_receiver"/>
</dbReference>
<dbReference type="Gene3D" id="3.30.70.270">
    <property type="match status" value="1"/>
</dbReference>
<feature type="modified residue" description="4-aspartylphosphate" evidence="1">
    <location>
        <position position="66"/>
    </location>
</feature>
<keyword evidence="2" id="KW-0175">Coiled coil</keyword>
<evidence type="ECO:0000313" key="6">
    <source>
        <dbReference type="EMBL" id="MTV41769.1"/>
    </source>
</evidence>
<dbReference type="InterPro" id="IPR000014">
    <property type="entry name" value="PAS"/>
</dbReference>
<dbReference type="PANTHER" id="PTHR44757">
    <property type="entry name" value="DIGUANYLATE CYCLASE DGCP"/>
    <property type="match status" value="1"/>
</dbReference>
<feature type="domain" description="EAL" evidence="4">
    <location>
        <begin position="489"/>
        <end position="745"/>
    </location>
</feature>
<comment type="caution">
    <text evidence="6">The sequence shown here is derived from an EMBL/GenBank/DDBJ whole genome shotgun (WGS) entry which is preliminary data.</text>
</comment>
<evidence type="ECO:0000256" key="1">
    <source>
        <dbReference type="PROSITE-ProRule" id="PRU00169"/>
    </source>
</evidence>
<dbReference type="OrthoDB" id="8765799at2"/>
<evidence type="ECO:0000259" key="4">
    <source>
        <dbReference type="PROSITE" id="PS50883"/>
    </source>
</evidence>
<dbReference type="InterPro" id="IPR013656">
    <property type="entry name" value="PAS_4"/>
</dbReference>
<dbReference type="NCBIfam" id="TIGR00229">
    <property type="entry name" value="sensory_box"/>
    <property type="match status" value="1"/>
</dbReference>
<dbReference type="SMART" id="SM00448">
    <property type="entry name" value="REC"/>
    <property type="match status" value="1"/>
</dbReference>
<gene>
    <name evidence="6" type="ORF">GM676_29880</name>
</gene>
<dbReference type="CDD" id="cd19920">
    <property type="entry name" value="REC_PA4781-like"/>
    <property type="match status" value="1"/>
</dbReference>
<dbReference type="Pfam" id="PF00563">
    <property type="entry name" value="EAL"/>
    <property type="match status" value="1"/>
</dbReference>
<dbReference type="InterPro" id="IPR000160">
    <property type="entry name" value="GGDEF_dom"/>
</dbReference>
<reference evidence="6 7" key="1">
    <citation type="submission" date="2019-11" db="EMBL/GenBank/DDBJ databases">
        <title>Type strains purchased from KCTC, JCM and DSMZ.</title>
        <authorList>
            <person name="Lu H."/>
        </authorList>
    </citation>
    <scope>NUCLEOTIDE SEQUENCE [LARGE SCALE GENOMIC DNA]</scope>
    <source>
        <strain evidence="6 7">KCTC 22382</strain>
    </source>
</reference>
<dbReference type="InterPro" id="IPR011006">
    <property type="entry name" value="CheY-like_superfamily"/>
</dbReference>
<dbReference type="Proteomes" id="UP000475582">
    <property type="component" value="Unassembled WGS sequence"/>
</dbReference>
<dbReference type="SUPFAM" id="SSF55073">
    <property type="entry name" value="Nucleotide cyclase"/>
    <property type="match status" value="1"/>
</dbReference>
<dbReference type="InterPro" id="IPR052155">
    <property type="entry name" value="Biofilm_reg_signaling"/>
</dbReference>
<evidence type="ECO:0000313" key="7">
    <source>
        <dbReference type="Proteomes" id="UP000475582"/>
    </source>
</evidence>
<feature type="domain" description="GGDEF" evidence="5">
    <location>
        <begin position="347"/>
        <end position="480"/>
    </location>
</feature>
<dbReference type="CDD" id="cd01949">
    <property type="entry name" value="GGDEF"/>
    <property type="match status" value="1"/>
</dbReference>
<dbReference type="InterPro" id="IPR043128">
    <property type="entry name" value="Rev_trsase/Diguanyl_cyclase"/>
</dbReference>
<dbReference type="InterPro" id="IPR001633">
    <property type="entry name" value="EAL_dom"/>
</dbReference>
<proteinExistence type="predicted"/>
<dbReference type="PROSITE" id="PS50887">
    <property type="entry name" value="GGDEF"/>
    <property type="match status" value="1"/>
</dbReference>
<dbReference type="PROSITE" id="PS50110">
    <property type="entry name" value="RESPONSE_REGULATORY"/>
    <property type="match status" value="1"/>
</dbReference>
<dbReference type="PANTHER" id="PTHR44757:SF2">
    <property type="entry name" value="BIOFILM ARCHITECTURE MAINTENANCE PROTEIN MBAA"/>
    <property type="match status" value="1"/>
</dbReference>
<dbReference type="Pfam" id="PF00072">
    <property type="entry name" value="Response_reg"/>
    <property type="match status" value="1"/>
</dbReference>
<accession>A0A6L6PSI8</accession>
<feature type="coiled-coil region" evidence="2">
    <location>
        <begin position="135"/>
        <end position="177"/>
    </location>
</feature>
<dbReference type="Pfam" id="PF08448">
    <property type="entry name" value="PAS_4"/>
    <property type="match status" value="1"/>
</dbReference>
<dbReference type="RefSeq" id="WP_155468157.1">
    <property type="nucleotide sequence ID" value="NZ_WNKY01000069.1"/>
</dbReference>
<name>A0A6L6PSI8_9BURK</name>
<organism evidence="6 7">
    <name type="scientific">Duganella radicis</name>
    <dbReference type="NCBI Taxonomy" id="551988"/>
    <lineage>
        <taxon>Bacteria</taxon>
        <taxon>Pseudomonadati</taxon>
        <taxon>Pseudomonadota</taxon>
        <taxon>Betaproteobacteria</taxon>
        <taxon>Burkholderiales</taxon>
        <taxon>Oxalobacteraceae</taxon>
        <taxon>Telluria group</taxon>
        <taxon>Duganella</taxon>
    </lineage>
</organism>
<feature type="domain" description="Response regulatory" evidence="3">
    <location>
        <begin position="17"/>
        <end position="133"/>
    </location>
</feature>
<dbReference type="AlphaFoldDB" id="A0A6L6PSI8"/>
<sequence length="759" mass="82275">MNHPPSPVVATAPPCHTILIVDDRPANLGFVVDHLESLGYRVIVALGGAEALRRIGFARPDLILLDAMMPEMDGFEVCRQLRAQGSMDDIPVIFMTALKQTDFKLSAFALGAVDYLTKPLQVDEVAARVATHLALRDARLQLQQQTRQLQQVRRELLDEADRRNAELQDSNRRLQFELAERYAAELALQASMLGYQEVFDHVSDALYLLEGGDDGQFRYVQINPAFAQLLGLPHSAVLGQQAAQLLGAAAGAQLQAACQRCVADGAPVELELVLELPGRRSILQLTLVRSRVPSRNGRHLVGIGRDVTRLHDYQAQLTFLAKRDVLTGLPNRHSFRDSLAQAVGGGATVGVLLLGLDHFRELNDGLGRAFGDRLLIACARLLEQAVGADGLVARIGGDEFAVLLAGDGAGQAAGPLARRLLRLLAAPVDLGDYELAVGCSIGISQAPQDGADAETLLCNVDTAMCRAKAEGGHRYQHFTAEMSTTTRRRVEIGNALRHAIRLAELSLHYQPRASVQGGAAVTVGMEALLRWDGQLLGRVAPSEFIPLAEQNGLILQIGQWVLERACHQAQAWRARHGAALPVAVNLSARQFRDADLVRMVEVALQSSGLPPHLLELELTESMLMQDARRTRRTLAALKAIGVRLAVDDFGTGYSSLSYLKSFPLDYLKIDRSFVAGLPQDRSDAAIVRAIIAMAHTLGLKVIAEGVETAGQLAFLRAQQCDEIQGYWFSRPLAVADMETYLGRPGQQFGAVAPLSGSIG</sequence>
<dbReference type="SMART" id="SM00052">
    <property type="entry name" value="EAL"/>
    <property type="match status" value="1"/>
</dbReference>
<dbReference type="Gene3D" id="3.40.50.2300">
    <property type="match status" value="1"/>
</dbReference>
<dbReference type="Gene3D" id="3.20.20.450">
    <property type="entry name" value="EAL domain"/>
    <property type="match status" value="1"/>
</dbReference>
<dbReference type="EMBL" id="WNKY01000069">
    <property type="protein sequence ID" value="MTV41769.1"/>
    <property type="molecule type" value="Genomic_DNA"/>
</dbReference>
<dbReference type="FunFam" id="3.20.20.450:FF:000001">
    <property type="entry name" value="Cyclic di-GMP phosphodiesterase yahA"/>
    <property type="match status" value="1"/>
</dbReference>
<dbReference type="Gene3D" id="3.30.450.20">
    <property type="entry name" value="PAS domain"/>
    <property type="match status" value="1"/>
</dbReference>
<dbReference type="Pfam" id="PF00990">
    <property type="entry name" value="GGDEF"/>
    <property type="match status" value="1"/>
</dbReference>